<feature type="compositionally biased region" description="Pro residues" evidence="1">
    <location>
        <begin position="94"/>
        <end position="103"/>
    </location>
</feature>
<feature type="region of interest" description="Disordered" evidence="1">
    <location>
        <begin position="45"/>
        <end position="103"/>
    </location>
</feature>
<sequence>SLHHPWNLRRGLHSHRLYHHRQHHHHPQKSLLLHLTFFSEKISSADTGEFPSSTNVGSFTAPTPSTSPPPTPSPPPPLSPSPPPRDESSRPPKRSPPPPSPRP</sequence>
<dbReference type="AlphaFoldDB" id="A0AAQ3S9S0"/>
<feature type="non-terminal residue" evidence="2">
    <location>
        <position position="1"/>
    </location>
</feature>
<accession>A0AAQ3S9S0</accession>
<proteinExistence type="predicted"/>
<name>A0AAQ3S9S0_VIGMU</name>
<feature type="compositionally biased region" description="Pro residues" evidence="1">
    <location>
        <begin position="65"/>
        <end position="83"/>
    </location>
</feature>
<dbReference type="EMBL" id="CP144700">
    <property type="protein sequence ID" value="WVZ22727.1"/>
    <property type="molecule type" value="Genomic_DNA"/>
</dbReference>
<organism evidence="2 3">
    <name type="scientific">Vigna mungo</name>
    <name type="common">Black gram</name>
    <name type="synonym">Phaseolus mungo</name>
    <dbReference type="NCBI Taxonomy" id="3915"/>
    <lineage>
        <taxon>Eukaryota</taxon>
        <taxon>Viridiplantae</taxon>
        <taxon>Streptophyta</taxon>
        <taxon>Embryophyta</taxon>
        <taxon>Tracheophyta</taxon>
        <taxon>Spermatophyta</taxon>
        <taxon>Magnoliopsida</taxon>
        <taxon>eudicotyledons</taxon>
        <taxon>Gunneridae</taxon>
        <taxon>Pentapetalae</taxon>
        <taxon>rosids</taxon>
        <taxon>fabids</taxon>
        <taxon>Fabales</taxon>
        <taxon>Fabaceae</taxon>
        <taxon>Papilionoideae</taxon>
        <taxon>50 kb inversion clade</taxon>
        <taxon>NPAAA clade</taxon>
        <taxon>indigoferoid/millettioid clade</taxon>
        <taxon>Phaseoleae</taxon>
        <taxon>Vigna</taxon>
    </lineage>
</organism>
<gene>
    <name evidence="2" type="ORF">V8G54_001271</name>
</gene>
<evidence type="ECO:0000313" key="3">
    <source>
        <dbReference type="Proteomes" id="UP001374535"/>
    </source>
</evidence>
<protein>
    <submittedName>
        <fullName evidence="2">Uncharacterized protein</fullName>
    </submittedName>
</protein>
<dbReference type="Proteomes" id="UP001374535">
    <property type="component" value="Chromosome 1"/>
</dbReference>
<keyword evidence="3" id="KW-1185">Reference proteome</keyword>
<evidence type="ECO:0000256" key="1">
    <source>
        <dbReference type="SAM" id="MobiDB-lite"/>
    </source>
</evidence>
<reference evidence="2 3" key="1">
    <citation type="journal article" date="2023" name="Life. Sci Alliance">
        <title>Evolutionary insights into 3D genome organization and epigenetic landscape of Vigna mungo.</title>
        <authorList>
            <person name="Junaid A."/>
            <person name="Singh B."/>
            <person name="Bhatia S."/>
        </authorList>
    </citation>
    <scope>NUCLEOTIDE SEQUENCE [LARGE SCALE GENOMIC DNA]</scope>
    <source>
        <strain evidence="2">Urdbean</strain>
    </source>
</reference>
<evidence type="ECO:0000313" key="2">
    <source>
        <dbReference type="EMBL" id="WVZ22727.1"/>
    </source>
</evidence>
<feature type="compositionally biased region" description="Polar residues" evidence="1">
    <location>
        <begin position="45"/>
        <end position="61"/>
    </location>
</feature>